<evidence type="ECO:0000256" key="3">
    <source>
        <dbReference type="ARBA" id="ARBA00022989"/>
    </source>
</evidence>
<dbReference type="EMBL" id="HBUF01033014">
    <property type="protein sequence ID" value="CAG6615485.1"/>
    <property type="molecule type" value="Transcribed_RNA"/>
</dbReference>
<dbReference type="GO" id="GO:0016787">
    <property type="term" value="F:hydrolase activity"/>
    <property type="evidence" value="ECO:0007669"/>
    <property type="project" value="InterPro"/>
</dbReference>
<dbReference type="PANTHER" id="PTHR13315:SF4">
    <property type="entry name" value="METALLOPHOSPHOESTERASE, ISOFORM E"/>
    <property type="match status" value="1"/>
</dbReference>
<proteinExistence type="predicted"/>
<keyword evidence="3 5" id="KW-1133">Transmembrane helix</keyword>
<feature type="transmembrane region" description="Helical" evidence="5">
    <location>
        <begin position="354"/>
        <end position="373"/>
    </location>
</feature>
<sequence length="392" mass="45572">MMKILSTRIPPLRKITKLGKNYLKIGFKYVDNNMCSSILRSAFQQKFKIFLYFGLFLFVYCEWLSYALCPRYWPSLSFTSLTPSQKFFKVLVVADPQILGDRNEKPFSRWDNDRYLSKTFSKALSYTSPDLVVFLGDIMDEGHIAHDEHFNKYLARVRQIFQLDKLAPHQVLFLPGDNDVGGEEDEVSLNKLNRFNNHFNVSYFSVHGGIQFVTVNKLTRTYPSMAGHPNNTMRIVISHLPLLNRASDFGYEIISQLQPSLVVSAHEHTSTHIVWNTQEDPSHSRSRVEEYAYNEYTGQSLWRLSTNQKGVVQEVTVPTCSYRMGVPRMAYGFMYIDKEHSLINYGLLWLPSRLFHLFLYIAYLVTAAFILLVKYKTSPSDILNVRKYYHNV</sequence>
<reference evidence="7" key="1">
    <citation type="submission" date="2021-05" db="EMBL/GenBank/DDBJ databases">
        <authorList>
            <person name="Alioto T."/>
            <person name="Alioto T."/>
            <person name="Gomez Garrido J."/>
        </authorList>
    </citation>
    <scope>NUCLEOTIDE SEQUENCE</scope>
</reference>
<dbReference type="GO" id="GO:0005783">
    <property type="term" value="C:endoplasmic reticulum"/>
    <property type="evidence" value="ECO:0007669"/>
    <property type="project" value="TreeGrafter"/>
</dbReference>
<evidence type="ECO:0000256" key="2">
    <source>
        <dbReference type="ARBA" id="ARBA00022692"/>
    </source>
</evidence>
<keyword evidence="4 5" id="KW-0472">Membrane</keyword>
<evidence type="ECO:0000313" key="7">
    <source>
        <dbReference type="EMBL" id="CAG6615485.1"/>
    </source>
</evidence>
<dbReference type="InterPro" id="IPR004843">
    <property type="entry name" value="Calcineurin-like_PHP"/>
</dbReference>
<dbReference type="GO" id="GO:0006506">
    <property type="term" value="P:GPI anchor biosynthetic process"/>
    <property type="evidence" value="ECO:0007669"/>
    <property type="project" value="InterPro"/>
</dbReference>
<evidence type="ECO:0000256" key="1">
    <source>
        <dbReference type="ARBA" id="ARBA00004141"/>
    </source>
</evidence>
<keyword evidence="7" id="KW-0131">Cell cycle</keyword>
<dbReference type="InterPro" id="IPR029052">
    <property type="entry name" value="Metallo-depent_PP-like"/>
</dbReference>
<feature type="domain" description="Calcineurin-like phosphoesterase" evidence="6">
    <location>
        <begin position="88"/>
        <end position="269"/>
    </location>
</feature>
<dbReference type="Gene3D" id="3.60.21.10">
    <property type="match status" value="1"/>
</dbReference>
<keyword evidence="2 5" id="KW-0812">Transmembrane</keyword>
<dbReference type="SUPFAM" id="SSF56300">
    <property type="entry name" value="Metallo-dependent phosphatases"/>
    <property type="match status" value="1"/>
</dbReference>
<evidence type="ECO:0000259" key="6">
    <source>
        <dbReference type="Pfam" id="PF00149"/>
    </source>
</evidence>
<name>A0A8D8LRR0_9HEMI</name>
<dbReference type="AlphaFoldDB" id="A0A8D8LRR0"/>
<comment type="subcellular location">
    <subcellularLocation>
        <location evidence="1">Membrane</location>
        <topology evidence="1">Multi-pass membrane protein</topology>
    </subcellularLocation>
</comment>
<dbReference type="Pfam" id="PF00149">
    <property type="entry name" value="Metallophos"/>
    <property type="match status" value="1"/>
</dbReference>
<dbReference type="GO" id="GO:0051301">
    <property type="term" value="P:cell division"/>
    <property type="evidence" value="ECO:0007669"/>
    <property type="project" value="UniProtKB-KW"/>
</dbReference>
<dbReference type="InterPro" id="IPR033308">
    <property type="entry name" value="PGAP5/Cdc1/Ted1"/>
</dbReference>
<dbReference type="PANTHER" id="PTHR13315">
    <property type="entry name" value="METALLO PHOSPHOESTERASE RELATED"/>
    <property type="match status" value="1"/>
</dbReference>
<organism evidence="7">
    <name type="scientific">Cacopsylla melanoneura</name>
    <dbReference type="NCBI Taxonomy" id="428564"/>
    <lineage>
        <taxon>Eukaryota</taxon>
        <taxon>Metazoa</taxon>
        <taxon>Ecdysozoa</taxon>
        <taxon>Arthropoda</taxon>
        <taxon>Hexapoda</taxon>
        <taxon>Insecta</taxon>
        <taxon>Pterygota</taxon>
        <taxon>Neoptera</taxon>
        <taxon>Paraneoptera</taxon>
        <taxon>Hemiptera</taxon>
        <taxon>Sternorrhyncha</taxon>
        <taxon>Psylloidea</taxon>
        <taxon>Psyllidae</taxon>
        <taxon>Psyllinae</taxon>
        <taxon>Cacopsylla</taxon>
    </lineage>
</organism>
<dbReference type="GO" id="GO:0016020">
    <property type="term" value="C:membrane"/>
    <property type="evidence" value="ECO:0007669"/>
    <property type="project" value="UniProtKB-SubCell"/>
</dbReference>
<evidence type="ECO:0000256" key="5">
    <source>
        <dbReference type="SAM" id="Phobius"/>
    </source>
</evidence>
<keyword evidence="7" id="KW-0132">Cell division</keyword>
<protein>
    <submittedName>
        <fullName evidence="7">Cell division control protein 1</fullName>
    </submittedName>
</protein>
<accession>A0A8D8LRR0</accession>
<evidence type="ECO:0000256" key="4">
    <source>
        <dbReference type="ARBA" id="ARBA00023136"/>
    </source>
</evidence>
<feature type="transmembrane region" description="Helical" evidence="5">
    <location>
        <begin position="49"/>
        <end position="68"/>
    </location>
</feature>